<dbReference type="OrthoDB" id="331948at2759"/>
<comment type="similarity">
    <text evidence="7">Belongs to the DHHC palmitoyltransferase family.</text>
</comment>
<evidence type="ECO:0000256" key="2">
    <source>
        <dbReference type="ARBA" id="ARBA00022679"/>
    </source>
</evidence>
<dbReference type="EC" id="2.3.1.225" evidence="7"/>
<evidence type="ECO:0000256" key="8">
    <source>
        <dbReference type="SAM" id="MobiDB-lite"/>
    </source>
</evidence>
<keyword evidence="6 7" id="KW-0012">Acyltransferase</keyword>
<dbReference type="STRING" id="595528.A0A0D2WVB0"/>
<dbReference type="InterPro" id="IPR001594">
    <property type="entry name" value="Palmitoyltrfase_DHHC"/>
</dbReference>
<dbReference type="AlphaFoldDB" id="A0A0D2WVB0"/>
<feature type="region of interest" description="Disordered" evidence="8">
    <location>
        <begin position="43"/>
        <end position="67"/>
    </location>
</feature>
<organism evidence="10 11">
    <name type="scientific">Capsaspora owczarzaki (strain ATCC 30864)</name>
    <dbReference type="NCBI Taxonomy" id="595528"/>
    <lineage>
        <taxon>Eukaryota</taxon>
        <taxon>Filasterea</taxon>
        <taxon>Capsaspora</taxon>
    </lineage>
</organism>
<gene>
    <name evidence="10" type="ORF">CAOG_007032</name>
</gene>
<name>A0A0D2WVB0_CAPO3</name>
<comment type="subcellular location">
    <subcellularLocation>
        <location evidence="1">Membrane</location>
        <topology evidence="1">Multi-pass membrane protein</topology>
    </subcellularLocation>
</comment>
<dbReference type="PANTHER" id="PTHR12246">
    <property type="entry name" value="PALMITOYLTRANSFERASE ZDHHC16"/>
    <property type="match status" value="1"/>
</dbReference>
<keyword evidence="3 7" id="KW-0812">Transmembrane</keyword>
<feature type="transmembrane region" description="Helical" evidence="7">
    <location>
        <begin position="342"/>
        <end position="363"/>
    </location>
</feature>
<keyword evidence="11" id="KW-1185">Reference proteome</keyword>
<evidence type="ECO:0000313" key="11">
    <source>
        <dbReference type="Proteomes" id="UP000008743"/>
    </source>
</evidence>
<evidence type="ECO:0000256" key="3">
    <source>
        <dbReference type="ARBA" id="ARBA00022692"/>
    </source>
</evidence>
<reference evidence="11" key="1">
    <citation type="submission" date="2011-02" db="EMBL/GenBank/DDBJ databases">
        <title>The Genome Sequence of Capsaspora owczarzaki ATCC 30864.</title>
        <authorList>
            <person name="Russ C."/>
            <person name="Cuomo C."/>
            <person name="Burger G."/>
            <person name="Gray M.W."/>
            <person name="Holland P.W.H."/>
            <person name="King N."/>
            <person name="Lang F.B.F."/>
            <person name="Roger A.J."/>
            <person name="Ruiz-Trillo I."/>
            <person name="Young S.K."/>
            <person name="Zeng Q."/>
            <person name="Gargeya S."/>
            <person name="Alvarado L."/>
            <person name="Berlin A."/>
            <person name="Chapman S.B."/>
            <person name="Chen Z."/>
            <person name="Freedman E."/>
            <person name="Gellesch M."/>
            <person name="Goldberg J."/>
            <person name="Griggs A."/>
            <person name="Gujja S."/>
            <person name="Heilman E."/>
            <person name="Heiman D."/>
            <person name="Howarth C."/>
            <person name="Mehta T."/>
            <person name="Neiman D."/>
            <person name="Pearson M."/>
            <person name="Roberts A."/>
            <person name="Saif S."/>
            <person name="Shea T."/>
            <person name="Shenoy N."/>
            <person name="Sisk P."/>
            <person name="Stolte C."/>
            <person name="Sykes S."/>
            <person name="White J."/>
            <person name="Yandava C."/>
            <person name="Haas B."/>
            <person name="Nusbaum C."/>
            <person name="Birren B."/>
        </authorList>
    </citation>
    <scope>NUCLEOTIDE SEQUENCE</scope>
    <source>
        <strain evidence="11">ATCC 30864</strain>
    </source>
</reference>
<protein>
    <recommendedName>
        <fullName evidence="7">Palmitoyltransferase</fullName>
        <ecNumber evidence="7">2.3.1.225</ecNumber>
    </recommendedName>
</protein>
<evidence type="ECO:0000259" key="9">
    <source>
        <dbReference type="Pfam" id="PF01529"/>
    </source>
</evidence>
<sequence length="479" mass="51535">MSVLTAMPRRAWRSVAQLVAGTGLGSRLASGSSTGATLLPGSSSLAIGMPGEHHIGSGGGVDDAADDEDETGAMEMHYSSSATRRGATAAASFCHAVAASSVCSEGTADAPASERADPQLMTPNRLPSLGKLKSAEVNGTTSASSSGVSSTGSAGGNMEHQGQHGLSFGSLENKNFDIEAGRLPSLAAYDPPTAVYGRWLVADPCGLVCAIITQMLVMYAWGVMIFFVCSDGFYELGWDTLHIVAFSTGCFMAQWSHLKAMMSNPGTVPRGLPDFVMEKIDRTNPIAVNNEIVTNCVRCNNYKPTRAHHCSVCRRCVRKMDHHCPWINNCVGQANHKYFLQFVSYILTICIYLLVTISVKAIICVRSRWVGCEKWAMASGGAALIISVMFEAALFGLFTSIMLVDQVCNLSQDETGIERLQRPMATVVSQITDAKKKRRRKQSTVQALVEVFGSDPGWLWLLPVRPVHPRYSASRLVAL</sequence>
<dbReference type="PhylomeDB" id="A0A0D2WVB0"/>
<keyword evidence="5 7" id="KW-0472">Membrane</keyword>
<evidence type="ECO:0000256" key="1">
    <source>
        <dbReference type="ARBA" id="ARBA00004141"/>
    </source>
</evidence>
<evidence type="ECO:0000313" key="10">
    <source>
        <dbReference type="EMBL" id="KJE96760.1"/>
    </source>
</evidence>
<dbReference type="GO" id="GO:0016020">
    <property type="term" value="C:membrane"/>
    <property type="evidence" value="ECO:0007669"/>
    <property type="project" value="UniProtKB-SubCell"/>
</dbReference>
<comment type="catalytic activity">
    <reaction evidence="7">
        <text>L-cysteinyl-[protein] + hexadecanoyl-CoA = S-hexadecanoyl-L-cysteinyl-[protein] + CoA</text>
        <dbReference type="Rhea" id="RHEA:36683"/>
        <dbReference type="Rhea" id="RHEA-COMP:10131"/>
        <dbReference type="Rhea" id="RHEA-COMP:11032"/>
        <dbReference type="ChEBI" id="CHEBI:29950"/>
        <dbReference type="ChEBI" id="CHEBI:57287"/>
        <dbReference type="ChEBI" id="CHEBI:57379"/>
        <dbReference type="ChEBI" id="CHEBI:74151"/>
        <dbReference type="EC" id="2.3.1.225"/>
    </reaction>
</comment>
<dbReference type="Pfam" id="PF01529">
    <property type="entry name" value="DHHC"/>
    <property type="match status" value="1"/>
</dbReference>
<dbReference type="GO" id="GO:0019706">
    <property type="term" value="F:protein-cysteine S-palmitoyltransferase activity"/>
    <property type="evidence" value="ECO:0007669"/>
    <property type="project" value="UniProtKB-EC"/>
</dbReference>
<evidence type="ECO:0000256" key="7">
    <source>
        <dbReference type="RuleBase" id="RU079119"/>
    </source>
</evidence>
<dbReference type="PROSITE" id="PS50216">
    <property type="entry name" value="DHHC"/>
    <property type="match status" value="1"/>
</dbReference>
<comment type="domain">
    <text evidence="7">The DHHC domain is required for palmitoyltransferase activity.</text>
</comment>
<keyword evidence="4 7" id="KW-1133">Transmembrane helix</keyword>
<feature type="transmembrane region" description="Helical" evidence="7">
    <location>
        <begin position="211"/>
        <end position="229"/>
    </location>
</feature>
<evidence type="ECO:0000256" key="6">
    <source>
        <dbReference type="ARBA" id="ARBA00023315"/>
    </source>
</evidence>
<feature type="compositionally biased region" description="Low complexity" evidence="8">
    <location>
        <begin position="137"/>
        <end position="152"/>
    </location>
</feature>
<dbReference type="InParanoid" id="A0A0D2WVB0"/>
<evidence type="ECO:0000256" key="5">
    <source>
        <dbReference type="ARBA" id="ARBA00023136"/>
    </source>
</evidence>
<proteinExistence type="inferred from homology"/>
<dbReference type="EMBL" id="KE346372">
    <property type="protein sequence ID" value="KJE96760.1"/>
    <property type="molecule type" value="Genomic_DNA"/>
</dbReference>
<feature type="transmembrane region" description="Helical" evidence="7">
    <location>
        <begin position="375"/>
        <end position="404"/>
    </location>
</feature>
<dbReference type="InterPro" id="IPR039859">
    <property type="entry name" value="PFA4/ZDH16/20/ERF2-like"/>
</dbReference>
<keyword evidence="2 7" id="KW-0808">Transferase</keyword>
<dbReference type="Proteomes" id="UP000008743">
    <property type="component" value="Unassembled WGS sequence"/>
</dbReference>
<feature type="region of interest" description="Disordered" evidence="8">
    <location>
        <begin position="108"/>
        <end position="164"/>
    </location>
</feature>
<dbReference type="RefSeq" id="XP_004343756.2">
    <property type="nucleotide sequence ID" value="XM_004343706.2"/>
</dbReference>
<dbReference type="eggNOG" id="KOG1311">
    <property type="taxonomic scope" value="Eukaryota"/>
</dbReference>
<feature type="domain" description="Palmitoyltransferase DHHC" evidence="9">
    <location>
        <begin position="296"/>
        <end position="421"/>
    </location>
</feature>
<evidence type="ECO:0000256" key="4">
    <source>
        <dbReference type="ARBA" id="ARBA00022989"/>
    </source>
</evidence>
<accession>A0A0D2WVB0</accession>